<name>A0A9N7VVR0_PLEPL</name>
<accession>A0A9N7VVR0</accession>
<reference evidence="2" key="1">
    <citation type="submission" date="2020-03" db="EMBL/GenBank/DDBJ databases">
        <authorList>
            <person name="Weist P."/>
        </authorList>
    </citation>
    <scope>NUCLEOTIDE SEQUENCE</scope>
</reference>
<sequence length="82" mass="9172">MELVNPPRKGKPGPSPGARPGSGAHLVEWPERTTWSHHHVDPLLMWKGIWEQCFRSQDSQHDSPSSLLGQNSGTDYKNTVTQ</sequence>
<feature type="region of interest" description="Disordered" evidence="1">
    <location>
        <begin position="1"/>
        <end position="26"/>
    </location>
</feature>
<evidence type="ECO:0000256" key="1">
    <source>
        <dbReference type="SAM" id="MobiDB-lite"/>
    </source>
</evidence>
<feature type="region of interest" description="Disordered" evidence="1">
    <location>
        <begin position="56"/>
        <end position="82"/>
    </location>
</feature>
<evidence type="ECO:0000313" key="3">
    <source>
        <dbReference type="Proteomes" id="UP001153269"/>
    </source>
</evidence>
<dbReference type="AlphaFoldDB" id="A0A9N7VVR0"/>
<dbReference type="EMBL" id="CADEAL010004306">
    <property type="protein sequence ID" value="CAB1456654.1"/>
    <property type="molecule type" value="Genomic_DNA"/>
</dbReference>
<dbReference type="Proteomes" id="UP001153269">
    <property type="component" value="Unassembled WGS sequence"/>
</dbReference>
<keyword evidence="3" id="KW-1185">Reference proteome</keyword>
<protein>
    <submittedName>
        <fullName evidence="2">Uncharacterized protein</fullName>
    </submittedName>
</protein>
<proteinExistence type="predicted"/>
<comment type="caution">
    <text evidence="2">The sequence shown here is derived from an EMBL/GenBank/DDBJ whole genome shotgun (WGS) entry which is preliminary data.</text>
</comment>
<organism evidence="2 3">
    <name type="scientific">Pleuronectes platessa</name>
    <name type="common">European plaice</name>
    <dbReference type="NCBI Taxonomy" id="8262"/>
    <lineage>
        <taxon>Eukaryota</taxon>
        <taxon>Metazoa</taxon>
        <taxon>Chordata</taxon>
        <taxon>Craniata</taxon>
        <taxon>Vertebrata</taxon>
        <taxon>Euteleostomi</taxon>
        <taxon>Actinopterygii</taxon>
        <taxon>Neopterygii</taxon>
        <taxon>Teleostei</taxon>
        <taxon>Neoteleostei</taxon>
        <taxon>Acanthomorphata</taxon>
        <taxon>Carangaria</taxon>
        <taxon>Pleuronectiformes</taxon>
        <taxon>Pleuronectoidei</taxon>
        <taxon>Pleuronectidae</taxon>
        <taxon>Pleuronectes</taxon>
    </lineage>
</organism>
<gene>
    <name evidence="2" type="ORF">PLEPLA_LOCUS44446</name>
</gene>
<evidence type="ECO:0000313" key="2">
    <source>
        <dbReference type="EMBL" id="CAB1456654.1"/>
    </source>
</evidence>